<dbReference type="PANTHER" id="PTHR42718:SF42">
    <property type="entry name" value="EXPORT PROTEIN"/>
    <property type="match status" value="1"/>
</dbReference>
<dbReference type="CDD" id="cd17321">
    <property type="entry name" value="MFS_MMR_MDR_like"/>
    <property type="match status" value="1"/>
</dbReference>
<dbReference type="AlphaFoldDB" id="A0A2Z3JHW0"/>
<accession>A0A2Z3JHW0</accession>
<evidence type="ECO:0000313" key="10">
    <source>
        <dbReference type="Proteomes" id="UP000245368"/>
    </source>
</evidence>
<evidence type="ECO:0000256" key="4">
    <source>
        <dbReference type="ARBA" id="ARBA00022692"/>
    </source>
</evidence>
<proteinExistence type="predicted"/>
<evidence type="ECO:0000256" key="2">
    <source>
        <dbReference type="ARBA" id="ARBA00022448"/>
    </source>
</evidence>
<keyword evidence="3" id="KW-1003">Cell membrane</keyword>
<dbReference type="InterPro" id="IPR011701">
    <property type="entry name" value="MFS"/>
</dbReference>
<evidence type="ECO:0000259" key="8">
    <source>
        <dbReference type="PROSITE" id="PS50850"/>
    </source>
</evidence>
<dbReference type="KEGG" id="dez:DKM44_07980"/>
<dbReference type="NCBIfam" id="TIGR00711">
    <property type="entry name" value="efflux_EmrB"/>
    <property type="match status" value="1"/>
</dbReference>
<dbReference type="GO" id="GO:0005886">
    <property type="term" value="C:plasma membrane"/>
    <property type="evidence" value="ECO:0007669"/>
    <property type="project" value="UniProtKB-SubCell"/>
</dbReference>
<evidence type="ECO:0000256" key="5">
    <source>
        <dbReference type="ARBA" id="ARBA00022989"/>
    </source>
</evidence>
<evidence type="ECO:0000256" key="1">
    <source>
        <dbReference type="ARBA" id="ARBA00004651"/>
    </source>
</evidence>
<evidence type="ECO:0000256" key="6">
    <source>
        <dbReference type="ARBA" id="ARBA00023136"/>
    </source>
</evidence>
<keyword evidence="5 7" id="KW-1133">Transmembrane helix</keyword>
<dbReference type="EMBL" id="CP029494">
    <property type="protein sequence ID" value="AWN23171.1"/>
    <property type="molecule type" value="Genomic_DNA"/>
</dbReference>
<feature type="transmembrane region" description="Helical" evidence="7">
    <location>
        <begin position="276"/>
        <end position="299"/>
    </location>
</feature>
<protein>
    <submittedName>
        <fullName evidence="9">MFS transporter</fullName>
    </submittedName>
</protein>
<feature type="transmembrane region" description="Helical" evidence="7">
    <location>
        <begin position="305"/>
        <end position="326"/>
    </location>
</feature>
<feature type="transmembrane region" description="Helical" evidence="7">
    <location>
        <begin position="142"/>
        <end position="161"/>
    </location>
</feature>
<dbReference type="InterPro" id="IPR020846">
    <property type="entry name" value="MFS_dom"/>
</dbReference>
<feature type="transmembrane region" description="Helical" evidence="7">
    <location>
        <begin position="207"/>
        <end position="225"/>
    </location>
</feature>
<dbReference type="InterPro" id="IPR004638">
    <property type="entry name" value="EmrB-like"/>
</dbReference>
<dbReference type="PROSITE" id="PS50850">
    <property type="entry name" value="MFS"/>
    <property type="match status" value="1"/>
</dbReference>
<name>A0A2Z3JHW0_9DEIO</name>
<keyword evidence="10" id="KW-1185">Reference proteome</keyword>
<feature type="transmembrane region" description="Helical" evidence="7">
    <location>
        <begin position="406"/>
        <end position="427"/>
    </location>
</feature>
<comment type="subcellular location">
    <subcellularLocation>
        <location evidence="1">Cell membrane</location>
        <topology evidence="1">Multi-pass membrane protein</topology>
    </subcellularLocation>
</comment>
<organism evidence="9 10">
    <name type="scientific">Deinococcus irradiatisoli</name>
    <dbReference type="NCBI Taxonomy" id="2202254"/>
    <lineage>
        <taxon>Bacteria</taxon>
        <taxon>Thermotogati</taxon>
        <taxon>Deinococcota</taxon>
        <taxon>Deinococci</taxon>
        <taxon>Deinococcales</taxon>
        <taxon>Deinococcaceae</taxon>
        <taxon>Deinococcus</taxon>
    </lineage>
</organism>
<gene>
    <name evidence="9" type="ORF">DKM44_07980</name>
</gene>
<evidence type="ECO:0000313" key="9">
    <source>
        <dbReference type="EMBL" id="AWN23171.1"/>
    </source>
</evidence>
<evidence type="ECO:0000256" key="3">
    <source>
        <dbReference type="ARBA" id="ARBA00022475"/>
    </source>
</evidence>
<feature type="transmembrane region" description="Helical" evidence="7">
    <location>
        <begin position="60"/>
        <end position="78"/>
    </location>
</feature>
<feature type="transmembrane region" description="Helical" evidence="7">
    <location>
        <begin position="362"/>
        <end position="385"/>
    </location>
</feature>
<dbReference type="PANTHER" id="PTHR42718">
    <property type="entry name" value="MAJOR FACILITATOR SUPERFAMILY MULTIDRUG TRANSPORTER MFSC"/>
    <property type="match status" value="1"/>
</dbReference>
<dbReference type="Proteomes" id="UP000245368">
    <property type="component" value="Chromosome"/>
</dbReference>
<reference evidence="9 10" key="1">
    <citation type="submission" date="2018-05" db="EMBL/GenBank/DDBJ databases">
        <title>Complete Genome Sequence of Deinococcus sp. strain 17bor-2.</title>
        <authorList>
            <person name="Srinivasan S."/>
        </authorList>
    </citation>
    <scope>NUCLEOTIDE SEQUENCE [LARGE SCALE GENOMIC DNA]</scope>
    <source>
        <strain evidence="9 10">17bor-2</strain>
    </source>
</reference>
<feature type="transmembrane region" description="Helical" evidence="7">
    <location>
        <begin position="338"/>
        <end position="356"/>
    </location>
</feature>
<dbReference type="Gene3D" id="1.20.1250.20">
    <property type="entry name" value="MFS general substrate transporter like domains"/>
    <property type="match status" value="1"/>
</dbReference>
<keyword evidence="6 7" id="KW-0472">Membrane</keyword>
<evidence type="ECO:0000256" key="7">
    <source>
        <dbReference type="SAM" id="Phobius"/>
    </source>
</evidence>
<sequence length="513" mass="52273">MLSTSEASRPWTAAQRWTLVATVLGSSMAFLDGSVVNVALNALQRDFRAELTSVQWVVNAYTLLLAALILTGGALGDLYGRKKMFGLGVLVFAAASLACGLAPNLPLLIAARSVQGLGGALLIPGSLALINTVFPGQSRGRAIGLWSSTTSLVTIFGPALGGLLVDAASWRVVFLINLPLAALVLFSLRPVPGDVPGRAHAGQRPDVLGSALVVLGLGALTYGLISGADRGLSGRPLLIAVAGVAVLAAFVLWEARSQAPMLPLTLFRSAAFSGTNLLTFLLYGALGAALFFLPLNLIAVQGYRAALAGAAFLPLSLMLAGLSGFFGALADRHGPRRLLTAGPALAGLGFIWLGNLGVGSSFWTAVLPGMLLLGLGMAVTVAPLTSAVMGSVDVAYSGAASGVNNAVSRAAGLIALAALTLLMLSHFRGVLEVQLQAAGLPEGARQAMLAQSSRLAQVPLPSGLGSDQAKLAADAVKSAFAEGFRWVCWVCGALALLSALTGGLSLRAGPPQT</sequence>
<dbReference type="InterPro" id="IPR036259">
    <property type="entry name" value="MFS_trans_sf"/>
</dbReference>
<feature type="transmembrane region" description="Helical" evidence="7">
    <location>
        <begin position="484"/>
        <end position="506"/>
    </location>
</feature>
<feature type="domain" description="Major facilitator superfamily (MFS) profile" evidence="8">
    <location>
        <begin position="18"/>
        <end position="510"/>
    </location>
</feature>
<feature type="transmembrane region" description="Helical" evidence="7">
    <location>
        <begin position="167"/>
        <end position="186"/>
    </location>
</feature>
<feature type="transmembrane region" description="Helical" evidence="7">
    <location>
        <begin position="237"/>
        <end position="255"/>
    </location>
</feature>
<dbReference type="Pfam" id="PF07690">
    <property type="entry name" value="MFS_1"/>
    <property type="match status" value="1"/>
</dbReference>
<keyword evidence="4 7" id="KW-0812">Transmembrane</keyword>
<feature type="transmembrane region" description="Helical" evidence="7">
    <location>
        <begin position="85"/>
        <end position="103"/>
    </location>
</feature>
<dbReference type="SUPFAM" id="SSF103473">
    <property type="entry name" value="MFS general substrate transporter"/>
    <property type="match status" value="1"/>
</dbReference>
<feature type="transmembrane region" description="Helical" evidence="7">
    <location>
        <begin position="109"/>
        <end position="130"/>
    </location>
</feature>
<feature type="transmembrane region" description="Helical" evidence="7">
    <location>
        <begin position="17"/>
        <end position="40"/>
    </location>
</feature>
<keyword evidence="2" id="KW-0813">Transport</keyword>
<dbReference type="Gene3D" id="1.20.1720.10">
    <property type="entry name" value="Multidrug resistance protein D"/>
    <property type="match status" value="1"/>
</dbReference>
<dbReference type="GO" id="GO:0022857">
    <property type="term" value="F:transmembrane transporter activity"/>
    <property type="evidence" value="ECO:0007669"/>
    <property type="project" value="InterPro"/>
</dbReference>